<dbReference type="PANTHER" id="PTHR33734:SF22">
    <property type="entry name" value="MEMBRANE-BOUND LYTIC MUREIN TRANSGLYCOSYLASE D"/>
    <property type="match status" value="1"/>
</dbReference>
<evidence type="ECO:0000256" key="4">
    <source>
        <dbReference type="SAM" id="SignalP"/>
    </source>
</evidence>
<sequence length="260" mass="28312">MKQKMTLCSLLLGTGLISGLTAQAAEYQVQVGDSFSSIAAAHQMDMYQLAEANQMTINDLLLPGQVLQVADNWVASPSASQETSYTVQYGDSLSAIAAKFGMDMYQLAQLNGMDIYGLLLPGQVLTVTATAQQVQTATSDYYLPGFTYEAGINYPVGQCTWAVQKLTGWAGDWWGNAADWARNAAAQGFLVGSQPQVGSIVVWDDGGYGHVAYVTEVNQWGQIQVLEANYNGLQWIDNYRGWFTPTVYQGSVSYIYPPAY</sequence>
<dbReference type="AlphaFoldDB" id="A0A4T2GLB0"/>
<dbReference type="OrthoDB" id="2409959at2"/>
<evidence type="ECO:0000259" key="6">
    <source>
        <dbReference type="PROSITE" id="PS51782"/>
    </source>
</evidence>
<keyword evidence="3" id="KW-0961">Cell wall biogenesis/degradation</keyword>
<dbReference type="InterPro" id="IPR009148">
    <property type="entry name" value="PcsB-like"/>
</dbReference>
<reference evidence="7 8" key="1">
    <citation type="submission" date="2019-04" db="EMBL/GenBank/DDBJ databases">
        <title>Genome analysis of Streptococcus suis strain WUSS424.</title>
        <authorList>
            <person name="Chen H."/>
            <person name="Gao X."/>
            <person name="Wu Z."/>
        </authorList>
    </citation>
    <scope>NUCLEOTIDE SEQUENCE [LARGE SCALE GENOMIC DNA]</scope>
    <source>
        <strain evidence="7 8">WUSS424</strain>
    </source>
</reference>
<dbReference type="InterPro" id="IPR018392">
    <property type="entry name" value="LysM"/>
</dbReference>
<evidence type="ECO:0000313" key="7">
    <source>
        <dbReference type="EMBL" id="TIH99838.1"/>
    </source>
</evidence>
<dbReference type="PANTHER" id="PTHR33734">
    <property type="entry name" value="LYSM DOMAIN-CONTAINING GPI-ANCHORED PROTEIN 2"/>
    <property type="match status" value="1"/>
</dbReference>
<dbReference type="GO" id="GO:0016787">
    <property type="term" value="F:hydrolase activity"/>
    <property type="evidence" value="ECO:0007669"/>
    <property type="project" value="UniProtKB-KW"/>
</dbReference>
<accession>A0A4T2GLB0</accession>
<dbReference type="CDD" id="cd00118">
    <property type="entry name" value="LysM"/>
    <property type="match status" value="2"/>
</dbReference>
<proteinExistence type="predicted"/>
<dbReference type="PRINTS" id="PR01852">
    <property type="entry name" value="SIBAPROTEIN"/>
</dbReference>
<dbReference type="Pfam" id="PF01476">
    <property type="entry name" value="LysM"/>
    <property type="match status" value="2"/>
</dbReference>
<dbReference type="PROSITE" id="PS51782">
    <property type="entry name" value="LYSM"/>
    <property type="match status" value="2"/>
</dbReference>
<dbReference type="EMBL" id="SSXO01000003">
    <property type="protein sequence ID" value="TIH99838.1"/>
    <property type="molecule type" value="Genomic_DNA"/>
</dbReference>
<dbReference type="Gene3D" id="3.10.350.10">
    <property type="entry name" value="LysM domain"/>
    <property type="match status" value="2"/>
</dbReference>
<evidence type="ECO:0000256" key="1">
    <source>
        <dbReference type="ARBA" id="ARBA00022729"/>
    </source>
</evidence>
<dbReference type="SUPFAM" id="SSF54106">
    <property type="entry name" value="LysM domain"/>
    <property type="match status" value="2"/>
</dbReference>
<dbReference type="SUPFAM" id="SSF54001">
    <property type="entry name" value="Cysteine proteinases"/>
    <property type="match status" value="1"/>
</dbReference>
<dbReference type="Pfam" id="PF05257">
    <property type="entry name" value="CHAP"/>
    <property type="match status" value="1"/>
</dbReference>
<protein>
    <submittedName>
        <fullName evidence="7">LysM peptidoglycan-binding domain-containing protein</fullName>
    </submittedName>
</protein>
<dbReference type="InterPro" id="IPR036779">
    <property type="entry name" value="LysM_dom_sf"/>
</dbReference>
<dbReference type="Proteomes" id="UP000305165">
    <property type="component" value="Unassembled WGS sequence"/>
</dbReference>
<dbReference type="GO" id="GO:0071555">
    <property type="term" value="P:cell wall organization"/>
    <property type="evidence" value="ECO:0007669"/>
    <property type="project" value="UniProtKB-KW"/>
</dbReference>
<evidence type="ECO:0000256" key="3">
    <source>
        <dbReference type="ARBA" id="ARBA00023316"/>
    </source>
</evidence>
<evidence type="ECO:0000256" key="2">
    <source>
        <dbReference type="ARBA" id="ARBA00022801"/>
    </source>
</evidence>
<feature type="chain" id="PRO_5020779357" evidence="4">
    <location>
        <begin position="25"/>
        <end position="260"/>
    </location>
</feature>
<dbReference type="InterPro" id="IPR007921">
    <property type="entry name" value="CHAP_dom"/>
</dbReference>
<dbReference type="SMART" id="SM00257">
    <property type="entry name" value="LysM"/>
    <property type="match status" value="2"/>
</dbReference>
<feature type="domain" description="LysM" evidence="6">
    <location>
        <begin position="25"/>
        <end position="69"/>
    </location>
</feature>
<gene>
    <name evidence="7" type="ORF">FAJ39_06465</name>
</gene>
<evidence type="ECO:0000259" key="5">
    <source>
        <dbReference type="PROSITE" id="PS50911"/>
    </source>
</evidence>
<comment type="caution">
    <text evidence="7">The sequence shown here is derived from an EMBL/GenBank/DDBJ whole genome shotgun (WGS) entry which is preliminary data.</text>
</comment>
<keyword evidence="2" id="KW-0378">Hydrolase</keyword>
<feature type="signal peptide" evidence="4">
    <location>
        <begin position="1"/>
        <end position="24"/>
    </location>
</feature>
<feature type="domain" description="LysM" evidence="6">
    <location>
        <begin position="83"/>
        <end position="127"/>
    </location>
</feature>
<name>A0A4T2GLB0_STRSU</name>
<dbReference type="Gene3D" id="3.90.1720.10">
    <property type="entry name" value="endopeptidase domain like (from Nostoc punctiforme)"/>
    <property type="match status" value="1"/>
</dbReference>
<feature type="domain" description="Peptidase C51" evidence="5">
    <location>
        <begin position="134"/>
        <end position="256"/>
    </location>
</feature>
<evidence type="ECO:0000313" key="8">
    <source>
        <dbReference type="Proteomes" id="UP000305165"/>
    </source>
</evidence>
<dbReference type="InterPro" id="IPR038765">
    <property type="entry name" value="Papain-like_cys_pep_sf"/>
</dbReference>
<keyword evidence="1 4" id="KW-0732">Signal</keyword>
<dbReference type="PROSITE" id="PS50911">
    <property type="entry name" value="CHAP"/>
    <property type="match status" value="1"/>
</dbReference>
<organism evidence="7 8">
    <name type="scientific">Streptococcus suis</name>
    <dbReference type="NCBI Taxonomy" id="1307"/>
    <lineage>
        <taxon>Bacteria</taxon>
        <taxon>Bacillati</taxon>
        <taxon>Bacillota</taxon>
        <taxon>Bacilli</taxon>
        <taxon>Lactobacillales</taxon>
        <taxon>Streptococcaceae</taxon>
        <taxon>Streptococcus</taxon>
    </lineage>
</organism>